<dbReference type="InterPro" id="IPR044153">
    <property type="entry name" value="PIN_Pae0151-like"/>
</dbReference>
<evidence type="ECO:0000256" key="1">
    <source>
        <dbReference type="ARBA" id="ARBA00022649"/>
    </source>
</evidence>
<dbReference type="Proteomes" id="UP000306985">
    <property type="component" value="Unassembled WGS sequence"/>
</dbReference>
<dbReference type="InterPro" id="IPR022907">
    <property type="entry name" value="VapC_family"/>
</dbReference>
<dbReference type="PANTHER" id="PTHR35901:SF1">
    <property type="entry name" value="EXONUCLEASE VAPC9"/>
    <property type="match status" value="1"/>
</dbReference>
<dbReference type="GO" id="GO:0090729">
    <property type="term" value="F:toxin activity"/>
    <property type="evidence" value="ECO:0007669"/>
    <property type="project" value="UniProtKB-KW"/>
</dbReference>
<keyword evidence="6" id="KW-0800">Toxin</keyword>
<dbReference type="HAMAP" id="MF_00265">
    <property type="entry name" value="VapC_Nob1"/>
    <property type="match status" value="1"/>
</dbReference>
<keyword evidence="9" id="KW-1185">Reference proteome</keyword>
<comment type="function">
    <text evidence="6">Toxic component of a toxin-antitoxin (TA) system. An RNase.</text>
</comment>
<keyword evidence="5 6" id="KW-0460">Magnesium</keyword>
<comment type="similarity">
    <text evidence="6">Belongs to the PINc/VapC protein family.</text>
</comment>
<evidence type="ECO:0000256" key="5">
    <source>
        <dbReference type="ARBA" id="ARBA00022842"/>
    </source>
</evidence>
<comment type="caution">
    <text evidence="8">The sequence shown here is derived from an EMBL/GenBank/DDBJ whole genome shotgun (WGS) entry which is preliminary data.</text>
</comment>
<organism evidence="8 9">
    <name type="scientific">Nakamurella flava</name>
    <dbReference type="NCBI Taxonomy" id="2576308"/>
    <lineage>
        <taxon>Bacteria</taxon>
        <taxon>Bacillati</taxon>
        <taxon>Actinomycetota</taxon>
        <taxon>Actinomycetes</taxon>
        <taxon>Nakamurellales</taxon>
        <taxon>Nakamurellaceae</taxon>
        <taxon>Nakamurella</taxon>
    </lineage>
</organism>
<dbReference type="PANTHER" id="PTHR35901">
    <property type="entry name" value="RIBONUCLEASE VAPC3"/>
    <property type="match status" value="1"/>
</dbReference>
<dbReference type="CDD" id="cd09873">
    <property type="entry name" value="PIN_Pae0151-like"/>
    <property type="match status" value="1"/>
</dbReference>
<feature type="binding site" evidence="6">
    <location>
        <position position="5"/>
    </location>
    <ligand>
        <name>Mg(2+)</name>
        <dbReference type="ChEBI" id="CHEBI:18420"/>
    </ligand>
</feature>
<keyword evidence="2 6" id="KW-0540">Nuclease</keyword>
<evidence type="ECO:0000256" key="6">
    <source>
        <dbReference type="HAMAP-Rule" id="MF_00265"/>
    </source>
</evidence>
<dbReference type="InterPro" id="IPR002716">
    <property type="entry name" value="PIN_dom"/>
</dbReference>
<dbReference type="AlphaFoldDB" id="A0A4U6QG82"/>
<dbReference type="GO" id="GO:0016787">
    <property type="term" value="F:hydrolase activity"/>
    <property type="evidence" value="ECO:0007669"/>
    <property type="project" value="UniProtKB-KW"/>
</dbReference>
<feature type="domain" description="PIN" evidence="7">
    <location>
        <begin position="2"/>
        <end position="119"/>
    </location>
</feature>
<evidence type="ECO:0000313" key="8">
    <source>
        <dbReference type="EMBL" id="TKV59029.1"/>
    </source>
</evidence>
<evidence type="ECO:0000259" key="7">
    <source>
        <dbReference type="Pfam" id="PF01850"/>
    </source>
</evidence>
<proteinExistence type="inferred from homology"/>
<feature type="binding site" evidence="6">
    <location>
        <position position="95"/>
    </location>
    <ligand>
        <name>Mg(2+)</name>
        <dbReference type="ChEBI" id="CHEBI:18420"/>
    </ligand>
</feature>
<dbReference type="Pfam" id="PF01850">
    <property type="entry name" value="PIN"/>
    <property type="match status" value="1"/>
</dbReference>
<gene>
    <name evidence="6" type="primary">vapC</name>
    <name evidence="8" type="ORF">FDO65_15105</name>
</gene>
<name>A0A4U6QG82_9ACTN</name>
<dbReference type="OrthoDB" id="4377304at2"/>
<evidence type="ECO:0000256" key="2">
    <source>
        <dbReference type="ARBA" id="ARBA00022722"/>
    </source>
</evidence>
<dbReference type="InterPro" id="IPR051619">
    <property type="entry name" value="TypeII_TA_RNase_PINc/VapC"/>
</dbReference>
<keyword evidence="3 6" id="KW-0479">Metal-binding</keyword>
<dbReference type="SUPFAM" id="SSF88723">
    <property type="entry name" value="PIN domain-like"/>
    <property type="match status" value="1"/>
</dbReference>
<dbReference type="GO" id="GO:0004540">
    <property type="term" value="F:RNA nuclease activity"/>
    <property type="evidence" value="ECO:0007669"/>
    <property type="project" value="InterPro"/>
</dbReference>
<sequence length="133" mass="14223">MVVVDASTVVAALLDSGPDGTWAEKIVTSGDLVAPHLLPVEVASILRRAVAAGRLTEESGTVAHAQLAHMPVDLWPYAPLAERVWALRPNVTTYDAWYVALAETIDAPLATLDARLIRAPGTRCRFVSAPELD</sequence>
<keyword evidence="4 6" id="KW-0378">Hydrolase</keyword>
<protein>
    <recommendedName>
        <fullName evidence="6">Ribonuclease VapC</fullName>
        <shortName evidence="6">RNase VapC</shortName>
        <ecNumber evidence="6">3.1.-.-</ecNumber>
    </recommendedName>
    <alternativeName>
        <fullName evidence="6">Toxin VapC</fullName>
    </alternativeName>
</protein>
<evidence type="ECO:0000313" key="9">
    <source>
        <dbReference type="Proteomes" id="UP000306985"/>
    </source>
</evidence>
<evidence type="ECO:0000256" key="3">
    <source>
        <dbReference type="ARBA" id="ARBA00022723"/>
    </source>
</evidence>
<dbReference type="InterPro" id="IPR029060">
    <property type="entry name" value="PIN-like_dom_sf"/>
</dbReference>
<comment type="cofactor">
    <cofactor evidence="6">
        <name>Mg(2+)</name>
        <dbReference type="ChEBI" id="CHEBI:18420"/>
    </cofactor>
</comment>
<dbReference type="EC" id="3.1.-.-" evidence="6"/>
<dbReference type="Gene3D" id="3.40.50.1010">
    <property type="entry name" value="5'-nuclease"/>
    <property type="match status" value="1"/>
</dbReference>
<accession>A0A4U6QG82</accession>
<evidence type="ECO:0000256" key="4">
    <source>
        <dbReference type="ARBA" id="ARBA00022801"/>
    </source>
</evidence>
<reference evidence="8 9" key="1">
    <citation type="submission" date="2019-05" db="EMBL/GenBank/DDBJ databases">
        <title>Nakamurella sp. N5BH11, whole genome shotgun sequence.</title>
        <authorList>
            <person name="Tuo L."/>
        </authorList>
    </citation>
    <scope>NUCLEOTIDE SEQUENCE [LARGE SCALE GENOMIC DNA]</scope>
    <source>
        <strain evidence="8 9">N5BH11</strain>
    </source>
</reference>
<dbReference type="EMBL" id="SZZH01000003">
    <property type="protein sequence ID" value="TKV59029.1"/>
    <property type="molecule type" value="Genomic_DNA"/>
</dbReference>
<keyword evidence="1 6" id="KW-1277">Toxin-antitoxin system</keyword>
<dbReference type="GO" id="GO:0000287">
    <property type="term" value="F:magnesium ion binding"/>
    <property type="evidence" value="ECO:0007669"/>
    <property type="project" value="UniProtKB-UniRule"/>
</dbReference>